<reference evidence="3" key="1">
    <citation type="journal article" date="2016" name="Genome Announc.">
        <title>Complete genome sequence of Alkaliphilus metalliredigens strain QYMF, an alkaliphilic and metal-reducing bacterium isolated from borax-contaminated leachate ponds.</title>
        <authorList>
            <person name="Hwang C."/>
            <person name="Copeland A."/>
            <person name="Lucas S."/>
            <person name="Lapidus A."/>
            <person name="Barry K."/>
            <person name="Detter J.C."/>
            <person name="Glavina Del Rio T."/>
            <person name="Hammon N."/>
            <person name="Israni S."/>
            <person name="Dalin E."/>
            <person name="Tice H."/>
            <person name="Pitluck S."/>
            <person name="Chertkov O."/>
            <person name="Brettin T."/>
            <person name="Bruce D."/>
            <person name="Han C."/>
            <person name="Schmutz J."/>
            <person name="Larimer F."/>
            <person name="Land M.L."/>
            <person name="Hauser L."/>
            <person name="Kyrpides N."/>
            <person name="Mikhailova N."/>
            <person name="Ye Q."/>
            <person name="Zhou J."/>
            <person name="Richardson P."/>
            <person name="Fields M.W."/>
        </authorList>
    </citation>
    <scope>NUCLEOTIDE SEQUENCE [LARGE SCALE GENOMIC DNA]</scope>
    <source>
        <strain evidence="3">QYMF</strain>
    </source>
</reference>
<name>A6TVK7_ALKMQ</name>
<dbReference type="InterPro" id="IPR013321">
    <property type="entry name" value="Arc_rbn_hlx_hlx"/>
</dbReference>
<dbReference type="CDD" id="cd22231">
    <property type="entry name" value="RHH_NikR_HicB-like"/>
    <property type="match status" value="1"/>
</dbReference>
<organism evidence="2 3">
    <name type="scientific">Alkaliphilus metalliredigens (strain QYMF)</name>
    <dbReference type="NCBI Taxonomy" id="293826"/>
    <lineage>
        <taxon>Bacteria</taxon>
        <taxon>Bacillati</taxon>
        <taxon>Bacillota</taxon>
        <taxon>Clostridia</taxon>
        <taxon>Peptostreptococcales</taxon>
        <taxon>Natronincolaceae</taxon>
        <taxon>Alkaliphilus</taxon>
    </lineage>
</organism>
<dbReference type="InterPro" id="IPR010985">
    <property type="entry name" value="Ribbon_hlx_hlx"/>
</dbReference>
<sequence>MADSKRIMISLPDSLLQEVDGIVSMEQTNRSEFIREAMKLYIRERNKMELREKMITGYQEMGYINLAIAELGLSLDISSLEHYETQMAECE</sequence>
<dbReference type="Gene3D" id="1.10.1220.10">
    <property type="entry name" value="Met repressor-like"/>
    <property type="match status" value="1"/>
</dbReference>
<evidence type="ECO:0000313" key="3">
    <source>
        <dbReference type="Proteomes" id="UP000001572"/>
    </source>
</evidence>
<keyword evidence="3" id="KW-1185">Reference proteome</keyword>
<evidence type="ECO:0000313" key="2">
    <source>
        <dbReference type="EMBL" id="ABR50225.1"/>
    </source>
</evidence>
<dbReference type="eggNOG" id="COG0864">
    <property type="taxonomic scope" value="Bacteria"/>
</dbReference>
<dbReference type="GO" id="GO:0006355">
    <property type="term" value="P:regulation of DNA-templated transcription"/>
    <property type="evidence" value="ECO:0007669"/>
    <property type="project" value="InterPro"/>
</dbReference>
<dbReference type="KEGG" id="amt:Amet_4144"/>
<dbReference type="EMBL" id="CP000724">
    <property type="protein sequence ID" value="ABR50225.1"/>
    <property type="molecule type" value="Genomic_DNA"/>
</dbReference>
<gene>
    <name evidence="2" type="ordered locus">Amet_4144</name>
</gene>
<dbReference type="HOGENOM" id="CLU_172321_0_0_9"/>
<dbReference type="InterPro" id="IPR002145">
    <property type="entry name" value="CopG"/>
</dbReference>
<evidence type="ECO:0000259" key="1">
    <source>
        <dbReference type="Pfam" id="PF01402"/>
    </source>
</evidence>
<proteinExistence type="predicted"/>
<dbReference type="STRING" id="293826.Amet_4144"/>
<protein>
    <submittedName>
        <fullName evidence="2">Putative transcriptional regulator, CopG family</fullName>
    </submittedName>
</protein>
<dbReference type="AlphaFoldDB" id="A6TVK7"/>
<dbReference type="SUPFAM" id="SSF47598">
    <property type="entry name" value="Ribbon-helix-helix"/>
    <property type="match status" value="1"/>
</dbReference>
<accession>A6TVK7</accession>
<dbReference type="Pfam" id="PF01402">
    <property type="entry name" value="RHH_1"/>
    <property type="match status" value="1"/>
</dbReference>
<dbReference type="Proteomes" id="UP000001572">
    <property type="component" value="Chromosome"/>
</dbReference>
<dbReference type="OrthoDB" id="1634058at2"/>
<feature type="domain" description="Ribbon-helix-helix protein CopG" evidence="1">
    <location>
        <begin position="5"/>
        <end position="43"/>
    </location>
</feature>